<proteinExistence type="predicted"/>
<dbReference type="EMBL" id="CM026423">
    <property type="protein sequence ID" value="KAG0584371.1"/>
    <property type="molecule type" value="Genomic_DNA"/>
</dbReference>
<dbReference type="AlphaFoldDB" id="A0A8T0ING6"/>
<evidence type="ECO:0000313" key="2">
    <source>
        <dbReference type="Proteomes" id="UP000822688"/>
    </source>
</evidence>
<sequence>MPITCTPQLVSSPQIVQVGRVEELKSSRIMWAPPQNKLTLNFDHHNSKNITNPIASRSRFRAITHIGLRAIYALSTANVHIIAGNASLTKGSSKHEEFLTALGSDFSISMEVENEKHRSS</sequence>
<reference evidence="1" key="1">
    <citation type="submission" date="2020-06" db="EMBL/GenBank/DDBJ databases">
        <title>WGS assembly of Ceratodon purpureus strain R40.</title>
        <authorList>
            <person name="Carey S.B."/>
            <person name="Jenkins J."/>
            <person name="Shu S."/>
            <person name="Lovell J.T."/>
            <person name="Sreedasyam A."/>
            <person name="Maumus F."/>
            <person name="Tiley G.P."/>
            <person name="Fernandez-Pozo N."/>
            <person name="Barry K."/>
            <person name="Chen C."/>
            <person name="Wang M."/>
            <person name="Lipzen A."/>
            <person name="Daum C."/>
            <person name="Saski C.A."/>
            <person name="Payton A.C."/>
            <person name="Mcbreen J.C."/>
            <person name="Conrad R.E."/>
            <person name="Kollar L.M."/>
            <person name="Olsson S."/>
            <person name="Huttunen S."/>
            <person name="Landis J.B."/>
            <person name="Wickett N.J."/>
            <person name="Johnson M.G."/>
            <person name="Rensing S.A."/>
            <person name="Grimwood J."/>
            <person name="Schmutz J."/>
            <person name="Mcdaniel S.F."/>
        </authorList>
    </citation>
    <scope>NUCLEOTIDE SEQUENCE</scope>
    <source>
        <strain evidence="1">R40</strain>
    </source>
</reference>
<comment type="caution">
    <text evidence="1">The sequence shown here is derived from an EMBL/GenBank/DDBJ whole genome shotgun (WGS) entry which is preliminary data.</text>
</comment>
<evidence type="ECO:0000313" key="1">
    <source>
        <dbReference type="EMBL" id="KAG0584371.1"/>
    </source>
</evidence>
<gene>
    <name evidence="1" type="ORF">KC19_3G206000</name>
</gene>
<accession>A0A8T0ING6</accession>
<dbReference type="Proteomes" id="UP000822688">
    <property type="component" value="Chromosome 3"/>
</dbReference>
<name>A0A8T0ING6_CERPU</name>
<protein>
    <submittedName>
        <fullName evidence="1">Uncharacterized protein</fullName>
    </submittedName>
</protein>
<organism evidence="1 2">
    <name type="scientific">Ceratodon purpureus</name>
    <name type="common">Fire moss</name>
    <name type="synonym">Dicranum purpureum</name>
    <dbReference type="NCBI Taxonomy" id="3225"/>
    <lineage>
        <taxon>Eukaryota</taxon>
        <taxon>Viridiplantae</taxon>
        <taxon>Streptophyta</taxon>
        <taxon>Embryophyta</taxon>
        <taxon>Bryophyta</taxon>
        <taxon>Bryophytina</taxon>
        <taxon>Bryopsida</taxon>
        <taxon>Dicranidae</taxon>
        <taxon>Pseudoditrichales</taxon>
        <taxon>Ditrichaceae</taxon>
        <taxon>Ceratodon</taxon>
    </lineage>
</organism>
<keyword evidence="2" id="KW-1185">Reference proteome</keyword>